<feature type="region of interest" description="Disordered" evidence="9">
    <location>
        <begin position="352"/>
        <end position="431"/>
    </location>
</feature>
<organism evidence="11 12">
    <name type="scientific">Lagenidium giganteum</name>
    <dbReference type="NCBI Taxonomy" id="4803"/>
    <lineage>
        <taxon>Eukaryota</taxon>
        <taxon>Sar</taxon>
        <taxon>Stramenopiles</taxon>
        <taxon>Oomycota</taxon>
        <taxon>Peronosporomycetes</taxon>
        <taxon>Pythiales</taxon>
        <taxon>Pythiaceae</taxon>
    </lineage>
</organism>
<accession>A0AAV2YY87</accession>
<feature type="repeat" description="ANK" evidence="6">
    <location>
        <begin position="173"/>
        <end position="205"/>
    </location>
</feature>
<evidence type="ECO:0000256" key="5">
    <source>
        <dbReference type="ARBA" id="ARBA00023043"/>
    </source>
</evidence>
<reference evidence="11" key="1">
    <citation type="submission" date="2022-11" db="EMBL/GenBank/DDBJ databases">
        <authorList>
            <person name="Morgan W.R."/>
            <person name="Tartar A."/>
        </authorList>
    </citation>
    <scope>NUCLEOTIDE SEQUENCE</scope>
    <source>
        <strain evidence="11">ARSEF 373</strain>
    </source>
</reference>
<proteinExistence type="predicted"/>
<dbReference type="InterPro" id="IPR011011">
    <property type="entry name" value="Znf_FYVE_PHD"/>
</dbReference>
<keyword evidence="2" id="KW-0677">Repeat</keyword>
<evidence type="ECO:0000313" key="11">
    <source>
        <dbReference type="EMBL" id="DAZ98256.1"/>
    </source>
</evidence>
<dbReference type="Gene3D" id="1.25.40.20">
    <property type="entry name" value="Ankyrin repeat-containing domain"/>
    <property type="match status" value="1"/>
</dbReference>
<keyword evidence="3 7" id="KW-0863">Zinc-finger</keyword>
<dbReference type="PROSITE" id="PS50178">
    <property type="entry name" value="ZF_FYVE"/>
    <property type="match status" value="1"/>
</dbReference>
<evidence type="ECO:0000256" key="1">
    <source>
        <dbReference type="ARBA" id="ARBA00022723"/>
    </source>
</evidence>
<keyword evidence="12" id="KW-1185">Reference proteome</keyword>
<dbReference type="SMART" id="SM00248">
    <property type="entry name" value="ANK"/>
    <property type="match status" value="3"/>
</dbReference>
<evidence type="ECO:0000256" key="4">
    <source>
        <dbReference type="ARBA" id="ARBA00022833"/>
    </source>
</evidence>
<evidence type="ECO:0000256" key="8">
    <source>
        <dbReference type="SAM" id="Coils"/>
    </source>
</evidence>
<evidence type="ECO:0000256" key="9">
    <source>
        <dbReference type="SAM" id="MobiDB-lite"/>
    </source>
</evidence>
<dbReference type="Gene3D" id="3.30.40.10">
    <property type="entry name" value="Zinc/RING finger domain, C3HC4 (zinc finger)"/>
    <property type="match status" value="1"/>
</dbReference>
<dbReference type="InterPro" id="IPR013083">
    <property type="entry name" value="Znf_RING/FYVE/PHD"/>
</dbReference>
<gene>
    <name evidence="11" type="ORF">N0F65_008941</name>
</gene>
<evidence type="ECO:0000256" key="7">
    <source>
        <dbReference type="PROSITE-ProRule" id="PRU00091"/>
    </source>
</evidence>
<feature type="compositionally biased region" description="Acidic residues" evidence="9">
    <location>
        <begin position="36"/>
        <end position="46"/>
    </location>
</feature>
<comment type="caution">
    <text evidence="11">The sequence shown here is derived from an EMBL/GenBank/DDBJ whole genome shotgun (WGS) entry which is preliminary data.</text>
</comment>
<dbReference type="AlphaFoldDB" id="A0AAV2YY87"/>
<keyword evidence="5 6" id="KW-0040">ANK repeat</keyword>
<dbReference type="SUPFAM" id="SSF57903">
    <property type="entry name" value="FYVE/PHD zinc finger"/>
    <property type="match status" value="1"/>
</dbReference>
<feature type="domain" description="FYVE-type" evidence="10">
    <location>
        <begin position="259"/>
        <end position="328"/>
    </location>
</feature>
<evidence type="ECO:0000313" key="12">
    <source>
        <dbReference type="Proteomes" id="UP001146120"/>
    </source>
</evidence>
<evidence type="ECO:0000256" key="2">
    <source>
        <dbReference type="ARBA" id="ARBA00022737"/>
    </source>
</evidence>
<dbReference type="InterPro" id="IPR036770">
    <property type="entry name" value="Ankyrin_rpt-contain_sf"/>
</dbReference>
<dbReference type="GO" id="GO:0008270">
    <property type="term" value="F:zinc ion binding"/>
    <property type="evidence" value="ECO:0007669"/>
    <property type="project" value="UniProtKB-KW"/>
</dbReference>
<dbReference type="Pfam" id="PF00023">
    <property type="entry name" value="Ank"/>
    <property type="match status" value="1"/>
</dbReference>
<reference evidence="11" key="2">
    <citation type="journal article" date="2023" name="Microbiol Resour">
        <title>Decontamination and Annotation of the Draft Genome Sequence of the Oomycete Lagenidium giganteum ARSEF 373.</title>
        <authorList>
            <person name="Morgan W.R."/>
            <person name="Tartar A."/>
        </authorList>
    </citation>
    <scope>NUCLEOTIDE SEQUENCE</scope>
    <source>
        <strain evidence="11">ARSEF 373</strain>
    </source>
</reference>
<dbReference type="PANTHER" id="PTHR24171">
    <property type="entry name" value="ANKYRIN REPEAT DOMAIN-CONTAINING PROTEIN 39-RELATED"/>
    <property type="match status" value="1"/>
</dbReference>
<evidence type="ECO:0000256" key="3">
    <source>
        <dbReference type="ARBA" id="ARBA00022771"/>
    </source>
</evidence>
<feature type="coiled-coil region" evidence="8">
    <location>
        <begin position="683"/>
        <end position="710"/>
    </location>
</feature>
<keyword evidence="8" id="KW-0175">Coiled coil</keyword>
<dbReference type="PROSITE" id="PS50297">
    <property type="entry name" value="ANK_REP_REGION"/>
    <property type="match status" value="3"/>
</dbReference>
<dbReference type="SUPFAM" id="SSF48403">
    <property type="entry name" value="Ankyrin repeat"/>
    <property type="match status" value="1"/>
</dbReference>
<feature type="compositionally biased region" description="Polar residues" evidence="9">
    <location>
        <begin position="382"/>
        <end position="406"/>
    </location>
</feature>
<keyword evidence="1" id="KW-0479">Metal-binding</keyword>
<dbReference type="InterPro" id="IPR017455">
    <property type="entry name" value="Znf_FYVE-rel"/>
</dbReference>
<evidence type="ECO:0000259" key="10">
    <source>
        <dbReference type="PROSITE" id="PS50178"/>
    </source>
</evidence>
<feature type="repeat" description="ANK" evidence="6">
    <location>
        <begin position="100"/>
        <end position="132"/>
    </location>
</feature>
<feature type="region of interest" description="Disordered" evidence="9">
    <location>
        <begin position="1"/>
        <end position="46"/>
    </location>
</feature>
<feature type="repeat" description="ANK" evidence="6">
    <location>
        <begin position="206"/>
        <end position="238"/>
    </location>
</feature>
<dbReference type="InterPro" id="IPR002110">
    <property type="entry name" value="Ankyrin_rpt"/>
</dbReference>
<evidence type="ECO:0000256" key="6">
    <source>
        <dbReference type="PROSITE-ProRule" id="PRU00023"/>
    </source>
</evidence>
<name>A0AAV2YY87_9STRA</name>
<keyword evidence="4" id="KW-0862">Zinc</keyword>
<sequence length="717" mass="77645">MSSHGANGAGSARTHSPVAGAKEGAAYDQPASSENYGDEGEQAEEEPQIVLRVEPLPQQNASPADIDKGLHLIQLCRDGELETIKTQILEGAPAGFVTKSGWTPIAAAAYSGKCDIVLYLLEIGADTMYQTHKSHSNQYSDSMLIQSSKFHDHGGGGSSYHGSSGGNNKKAYGTNTPLHWACYQGHAAIVSVLIHAGYSIEDTDPIGNRCLHLACSGGYKDVIEILLAHSATVDQKNKYGNRPLDMTTDPTCRKLLHKFQTQTSCEWCKETFSRIRRPSLCQHCHNVYCDIKPCSAVSDLVQPVAETSTTTTFVRAVRYCQDCANDMGKAELDLRNILQSKLDLIQNALASLTTGDPNDPAAGNEVRPGSTTSMAGGEHSDAGSSSDTRPPTTVDGSNSSAASPGQTPEVDVDTAMSDSNQANGFTDDALTDSDKLEASTRIFTTEEIFQALTLSHTDAESLYTAIEAAQVKSADRQLIEEARVTYHRLVAHVALQEEVKALMVVRPIGVRSLIQPLLQAYEYAQQEHVDDKLIRLAKQVVRSAEAECTLFGCNALCSKIVLGTKTHMRDISRLDASIDEAQALGVNDKLLQSATNLRDRLHAEINLETCLVPFEVIKHEPTPELGGVELTTYVFNDGHEVSTLLQALEVRTQRITAAVEAGAAIEGVSSALLEEGGNLLKQLKKEMRDEMRAEDERRRLEEEAALKAAKKGKKKKA</sequence>
<protein>
    <recommendedName>
        <fullName evidence="10">FYVE-type domain-containing protein</fullName>
    </recommendedName>
</protein>
<dbReference type="Proteomes" id="UP001146120">
    <property type="component" value="Unassembled WGS sequence"/>
</dbReference>
<dbReference type="Pfam" id="PF12796">
    <property type="entry name" value="Ank_2"/>
    <property type="match status" value="1"/>
</dbReference>
<dbReference type="PROSITE" id="PS50088">
    <property type="entry name" value="ANK_REPEAT"/>
    <property type="match status" value="3"/>
</dbReference>
<dbReference type="EMBL" id="DAKRPA010000111">
    <property type="protein sequence ID" value="DAZ98256.1"/>
    <property type="molecule type" value="Genomic_DNA"/>
</dbReference>